<keyword evidence="1" id="KW-1133">Transmembrane helix</keyword>
<organism evidence="2 3">
    <name type="scientific">Salipaludibacillus keqinensis</name>
    <dbReference type="NCBI Taxonomy" id="2045207"/>
    <lineage>
        <taxon>Bacteria</taxon>
        <taxon>Bacillati</taxon>
        <taxon>Bacillota</taxon>
        <taxon>Bacilli</taxon>
        <taxon>Bacillales</taxon>
        <taxon>Bacillaceae</taxon>
    </lineage>
</organism>
<evidence type="ECO:0000313" key="3">
    <source>
        <dbReference type="Proteomes" id="UP000248214"/>
    </source>
</evidence>
<reference evidence="2 3" key="1">
    <citation type="submission" date="2017-10" db="EMBL/GenBank/DDBJ databases">
        <title>Bacillus sp. nov., a halophilic bacterium isolated from a Keqin Lake.</title>
        <authorList>
            <person name="Wang H."/>
        </authorList>
    </citation>
    <scope>NUCLEOTIDE SEQUENCE [LARGE SCALE GENOMIC DNA]</scope>
    <source>
        <strain evidence="2 3">KQ-12</strain>
    </source>
</reference>
<feature type="transmembrane region" description="Helical" evidence="1">
    <location>
        <begin position="73"/>
        <end position="91"/>
    </location>
</feature>
<keyword evidence="1" id="KW-0472">Membrane</keyword>
<dbReference type="OrthoDB" id="2974369at2"/>
<feature type="transmembrane region" description="Helical" evidence="1">
    <location>
        <begin position="5"/>
        <end position="23"/>
    </location>
</feature>
<accession>A0A323TSZ7</accession>
<dbReference type="EMBL" id="PDOD01000003">
    <property type="protein sequence ID" value="PYZ92565.1"/>
    <property type="molecule type" value="Genomic_DNA"/>
</dbReference>
<sequence length="131" mass="15406">MKKTTVVPIISGIIILILIALILPEQREMLHFGDVTWILIYSILLSLLYFLFGMLIEIKRAIQVFSKKVKVHWLQFSFVVVLILFVFVPPQYLYTLFPFQFSLNFVLRNEIQVILNVLAGILFVRSFYHEN</sequence>
<name>A0A323TSZ7_9BACI</name>
<feature type="transmembrane region" description="Helical" evidence="1">
    <location>
        <begin position="35"/>
        <end position="52"/>
    </location>
</feature>
<keyword evidence="3" id="KW-1185">Reference proteome</keyword>
<gene>
    <name evidence="2" type="ORF">CR194_12915</name>
</gene>
<proteinExistence type="predicted"/>
<feature type="transmembrane region" description="Helical" evidence="1">
    <location>
        <begin position="111"/>
        <end position="128"/>
    </location>
</feature>
<dbReference type="AlphaFoldDB" id="A0A323TSZ7"/>
<protein>
    <submittedName>
        <fullName evidence="2">Uncharacterized protein</fullName>
    </submittedName>
</protein>
<evidence type="ECO:0000313" key="2">
    <source>
        <dbReference type="EMBL" id="PYZ92565.1"/>
    </source>
</evidence>
<comment type="caution">
    <text evidence="2">The sequence shown here is derived from an EMBL/GenBank/DDBJ whole genome shotgun (WGS) entry which is preliminary data.</text>
</comment>
<keyword evidence="1" id="KW-0812">Transmembrane</keyword>
<dbReference type="RefSeq" id="WP_110610116.1">
    <property type="nucleotide sequence ID" value="NZ_PDOD01000003.1"/>
</dbReference>
<dbReference type="Proteomes" id="UP000248214">
    <property type="component" value="Unassembled WGS sequence"/>
</dbReference>
<evidence type="ECO:0000256" key="1">
    <source>
        <dbReference type="SAM" id="Phobius"/>
    </source>
</evidence>